<dbReference type="HOGENOM" id="CLU_128173_2_1_5"/>
<dbReference type="InterPro" id="IPR012495">
    <property type="entry name" value="TadE-like_dom"/>
</dbReference>
<keyword evidence="1" id="KW-0472">Membrane</keyword>
<comment type="caution">
    <text evidence="3">The sequence shown here is derived from an EMBL/GenBank/DDBJ whole genome shotgun (WGS) entry which is preliminary data.</text>
</comment>
<gene>
    <name evidence="3" type="ORF">HMPREF9696_02376</name>
</gene>
<dbReference type="RefSeq" id="WP_002713242.1">
    <property type="nucleotide sequence ID" value="NZ_KB375281.1"/>
</dbReference>
<keyword evidence="1" id="KW-1133">Transmembrane helix</keyword>
<protein>
    <recommendedName>
        <fullName evidence="2">TadE-like domain-containing protein</fullName>
    </recommendedName>
</protein>
<keyword evidence="1" id="KW-0812">Transmembrane</keyword>
<evidence type="ECO:0000313" key="4">
    <source>
        <dbReference type="Proteomes" id="UP000001095"/>
    </source>
</evidence>
<keyword evidence="4" id="KW-1185">Reference proteome</keyword>
<dbReference type="Proteomes" id="UP000001095">
    <property type="component" value="Unassembled WGS sequence"/>
</dbReference>
<accession>K8P2Z6</accession>
<dbReference type="PATRIC" id="fig|883079.3.peg.2416"/>
<reference evidence="3 4" key="1">
    <citation type="submission" date="2012-04" db="EMBL/GenBank/DDBJ databases">
        <title>The Genome Sequence of Afipia clevelandensis ATCC 49720.</title>
        <authorList>
            <consortium name="The Broad Institute Genome Sequencing Platform"/>
            <person name="Earl A."/>
            <person name="Ward D."/>
            <person name="Feldgarden M."/>
            <person name="Gevers D."/>
            <person name="Huys G."/>
            <person name="Walker B."/>
            <person name="Young S.K."/>
            <person name="Zeng Q."/>
            <person name="Gargeya S."/>
            <person name="Fitzgerald M."/>
            <person name="Haas B."/>
            <person name="Abouelleil A."/>
            <person name="Alvarado L."/>
            <person name="Arachchi H.M."/>
            <person name="Berlin A."/>
            <person name="Chapman S.B."/>
            <person name="Goldberg J."/>
            <person name="Griggs A."/>
            <person name="Gujja S."/>
            <person name="Hansen M."/>
            <person name="Howarth C."/>
            <person name="Imamovic A."/>
            <person name="Larimer J."/>
            <person name="McCowen C."/>
            <person name="Montmayeur A."/>
            <person name="Murphy C."/>
            <person name="Neiman D."/>
            <person name="Pearson M."/>
            <person name="Priest M."/>
            <person name="Roberts A."/>
            <person name="Saif S."/>
            <person name="Shea T."/>
            <person name="Sisk P."/>
            <person name="Sykes S."/>
            <person name="Wortman J."/>
            <person name="Nusbaum C."/>
            <person name="Birren B."/>
        </authorList>
    </citation>
    <scope>NUCLEOTIDE SEQUENCE [LARGE SCALE GENOMIC DNA]</scope>
    <source>
        <strain evidence="3 4">ATCC 49720</strain>
    </source>
</reference>
<dbReference type="AlphaFoldDB" id="K8P2Z6"/>
<proteinExistence type="predicted"/>
<evidence type="ECO:0000313" key="3">
    <source>
        <dbReference type="EMBL" id="EKS35104.1"/>
    </source>
</evidence>
<organism evidence="3 4">
    <name type="scientific">Afipia clevelandensis ATCC 49720</name>
    <dbReference type="NCBI Taxonomy" id="883079"/>
    <lineage>
        <taxon>Bacteria</taxon>
        <taxon>Pseudomonadati</taxon>
        <taxon>Pseudomonadota</taxon>
        <taxon>Alphaproteobacteria</taxon>
        <taxon>Hyphomicrobiales</taxon>
        <taxon>Nitrobacteraceae</taxon>
        <taxon>Afipia</taxon>
    </lineage>
</organism>
<evidence type="ECO:0000259" key="2">
    <source>
        <dbReference type="Pfam" id="PF07811"/>
    </source>
</evidence>
<feature type="domain" description="TadE-like" evidence="2">
    <location>
        <begin position="41"/>
        <end position="83"/>
    </location>
</feature>
<sequence length="169" mass="17709">MSKKTAFGKIAFGKTAFRKRVCAKAALARSRAGRFSAACDGAIAVEFAMIAPVFLMMVFGIVMYGSYLSVVHGVQQLAAEAARSSVAGLSESERSSLANSYITGNVNSYPLIDPARLTVNAATSGSDANVFIVSVNYDASGMFIYSLPTFVPAPSSTIVRTAAIPRGGY</sequence>
<name>K8P2Z6_9BRAD</name>
<feature type="transmembrane region" description="Helical" evidence="1">
    <location>
        <begin position="47"/>
        <end position="67"/>
    </location>
</feature>
<dbReference type="Pfam" id="PF07811">
    <property type="entry name" value="TadE"/>
    <property type="match status" value="1"/>
</dbReference>
<dbReference type="EMBL" id="AGWY01000011">
    <property type="protein sequence ID" value="EKS35104.1"/>
    <property type="molecule type" value="Genomic_DNA"/>
</dbReference>
<evidence type="ECO:0000256" key="1">
    <source>
        <dbReference type="SAM" id="Phobius"/>
    </source>
</evidence>